<protein>
    <submittedName>
        <fullName evidence="1">Uncharacterized protein</fullName>
    </submittedName>
</protein>
<reference evidence="1 2" key="1">
    <citation type="submission" date="2015-02" db="EMBL/GenBank/DDBJ databases">
        <title>Single-cell genomics of uncultivated deep-branching MTB reveals a conserved set of magnetosome genes.</title>
        <authorList>
            <person name="Kolinko S."/>
            <person name="Richter M."/>
            <person name="Glockner F.O."/>
            <person name="Brachmann A."/>
            <person name="Schuler D."/>
        </authorList>
    </citation>
    <scope>NUCLEOTIDE SEQUENCE [LARGE SCALE GENOMIC DNA]</scope>
    <source>
        <strain evidence="1">TM-1</strain>
    </source>
</reference>
<evidence type="ECO:0000313" key="1">
    <source>
        <dbReference type="EMBL" id="KJU86123.1"/>
    </source>
</evidence>
<comment type="caution">
    <text evidence="1">The sequence shown here is derived from an EMBL/GenBank/DDBJ whole genome shotgun (WGS) entry which is preliminary data.</text>
</comment>
<dbReference type="EMBL" id="LACI01000733">
    <property type="protein sequence ID" value="KJU86123.1"/>
    <property type="molecule type" value="Genomic_DNA"/>
</dbReference>
<sequence length="90" mass="10064">MIYANRILTLLSMQGNLILSVRKKSILFKKQGNFYFTVKDMDSCFPLLSPGAGCGMTVTAVFQVCHSWLDQESRMRKSMVAPQSAVIARS</sequence>
<organism evidence="1 2">
    <name type="scientific">Candidatus Magnetobacterium bavaricum</name>
    <dbReference type="NCBI Taxonomy" id="29290"/>
    <lineage>
        <taxon>Bacteria</taxon>
        <taxon>Pseudomonadati</taxon>
        <taxon>Nitrospirota</taxon>
        <taxon>Thermodesulfovibrionia</taxon>
        <taxon>Thermodesulfovibrionales</taxon>
        <taxon>Candidatus Magnetobacteriaceae</taxon>
        <taxon>Candidatus Magnetobacterium</taxon>
    </lineage>
</organism>
<accession>A0A0F3GZJ0</accession>
<proteinExistence type="predicted"/>
<name>A0A0F3GZJ0_9BACT</name>
<gene>
    <name evidence="1" type="ORF">MBAV_001686</name>
</gene>
<keyword evidence="2" id="KW-1185">Reference proteome</keyword>
<dbReference type="Proteomes" id="UP000033423">
    <property type="component" value="Unassembled WGS sequence"/>
</dbReference>
<dbReference type="AlphaFoldDB" id="A0A0F3GZJ0"/>
<evidence type="ECO:0000313" key="2">
    <source>
        <dbReference type="Proteomes" id="UP000033423"/>
    </source>
</evidence>